<evidence type="ECO:0000256" key="2">
    <source>
        <dbReference type="ARBA" id="ARBA00005167"/>
    </source>
</evidence>
<dbReference type="GO" id="GO:0005737">
    <property type="term" value="C:cytoplasm"/>
    <property type="evidence" value="ECO:0007669"/>
    <property type="project" value="UniProtKB-SubCell"/>
</dbReference>
<dbReference type="Proteomes" id="UP000637239">
    <property type="component" value="Chromosome 8"/>
</dbReference>
<comment type="cofactor">
    <cofactor evidence="12 13">
        <name>Fe cation</name>
        <dbReference type="ChEBI" id="CHEBI:24875"/>
    </cofactor>
    <text evidence="12 13">Binds 2 iron ions per subunit.</text>
</comment>
<evidence type="ECO:0000256" key="11">
    <source>
        <dbReference type="ARBA" id="ARBA00048271"/>
    </source>
</evidence>
<evidence type="ECO:0000256" key="9">
    <source>
        <dbReference type="ARBA" id="ARBA00023004"/>
    </source>
</evidence>
<proteinExistence type="inferred from homology"/>
<comment type="subcellular location">
    <subcellularLocation>
        <location evidence="1 13">Cytoplasm</location>
    </subcellularLocation>
</comment>
<dbReference type="UniPathway" id="UPA00111">
    <property type="reaction ID" value="UER00527"/>
</dbReference>
<evidence type="ECO:0000256" key="8">
    <source>
        <dbReference type="ARBA" id="ARBA00023002"/>
    </source>
</evidence>
<keyword evidence="8 13" id="KW-0560">Oxidoreductase</keyword>
<keyword evidence="15" id="KW-1185">Reference proteome</keyword>
<evidence type="ECO:0000256" key="12">
    <source>
        <dbReference type="PIRSR" id="PIRSR607828-2"/>
    </source>
</evidence>
<evidence type="ECO:0000256" key="6">
    <source>
        <dbReference type="ARBA" id="ARBA00022490"/>
    </source>
</evidence>
<evidence type="ECO:0000256" key="10">
    <source>
        <dbReference type="ARBA" id="ARBA00029668"/>
    </source>
</evidence>
<dbReference type="PANTHER" id="PTHR12588">
    <property type="entry name" value="MYOINOSITOL OXYGENASE"/>
    <property type="match status" value="1"/>
</dbReference>
<dbReference type="InterPro" id="IPR007828">
    <property type="entry name" value="Inositol_oxygenase"/>
</dbReference>
<evidence type="ECO:0000256" key="3">
    <source>
        <dbReference type="ARBA" id="ARBA00005286"/>
    </source>
</evidence>
<organism evidence="14 15">
    <name type="scientific">Aspergillus chevalieri</name>
    <name type="common">Eurotium chevalieri</name>
    <dbReference type="NCBI Taxonomy" id="182096"/>
    <lineage>
        <taxon>Eukaryota</taxon>
        <taxon>Fungi</taxon>
        <taxon>Dikarya</taxon>
        <taxon>Ascomycota</taxon>
        <taxon>Pezizomycotina</taxon>
        <taxon>Eurotiomycetes</taxon>
        <taxon>Eurotiomycetidae</taxon>
        <taxon>Eurotiales</taxon>
        <taxon>Aspergillaceae</taxon>
        <taxon>Aspergillus</taxon>
        <taxon>Aspergillus subgen. Aspergillus</taxon>
    </lineage>
</organism>
<comment type="similarity">
    <text evidence="3 13">Belongs to the myo-inositol oxygenase family.</text>
</comment>
<comment type="catalytic activity">
    <reaction evidence="11 13">
        <text>myo-inositol + O2 = D-glucuronate + H2O + H(+)</text>
        <dbReference type="Rhea" id="RHEA:23696"/>
        <dbReference type="ChEBI" id="CHEBI:15377"/>
        <dbReference type="ChEBI" id="CHEBI:15378"/>
        <dbReference type="ChEBI" id="CHEBI:15379"/>
        <dbReference type="ChEBI" id="CHEBI:17268"/>
        <dbReference type="ChEBI" id="CHEBI:58720"/>
        <dbReference type="EC" id="1.13.99.1"/>
    </reaction>
</comment>
<feature type="binding site" evidence="12">
    <location>
        <position position="119"/>
    </location>
    <ligand>
        <name>Fe cation</name>
        <dbReference type="ChEBI" id="CHEBI:24875"/>
        <label>1</label>
    </ligand>
</feature>
<accession>A0A7R7VXZ7</accession>
<sequence length="133" mass="15050">MAAAVLLQRPASIETISDNIDAVNTLRGNTQSNDTLYNQPKFDKNKGKTNFPQFEDGYEGVKAFYAKQHNLQTVAYNLKAPNDFKNKTRAYTNVWNAMEKLSTFIDECDPDTWESQMTHLLQTAEALRADGKP</sequence>
<evidence type="ECO:0000256" key="1">
    <source>
        <dbReference type="ARBA" id="ARBA00004496"/>
    </source>
</evidence>
<evidence type="ECO:0000313" key="15">
    <source>
        <dbReference type="Proteomes" id="UP000637239"/>
    </source>
</evidence>
<dbReference type="KEGG" id="ache:ACHE_80742A"/>
<protein>
    <recommendedName>
        <fullName evidence="5 13">Inositol oxygenase</fullName>
        <ecNumber evidence="4 13">1.13.99.1</ecNumber>
    </recommendedName>
    <alternativeName>
        <fullName evidence="10 13">Myo-inositol oxygenase</fullName>
    </alternativeName>
</protein>
<evidence type="ECO:0000256" key="13">
    <source>
        <dbReference type="RuleBase" id="RU367039"/>
    </source>
</evidence>
<dbReference type="EMBL" id="AP024423">
    <property type="protein sequence ID" value="BCR92842.1"/>
    <property type="molecule type" value="Genomic_DNA"/>
</dbReference>
<dbReference type="GO" id="GO:0050113">
    <property type="term" value="F:inositol oxygenase activity"/>
    <property type="evidence" value="ECO:0007669"/>
    <property type="project" value="UniProtKB-UniRule"/>
</dbReference>
<evidence type="ECO:0000256" key="5">
    <source>
        <dbReference type="ARBA" id="ARBA00019269"/>
    </source>
</evidence>
<dbReference type="AlphaFoldDB" id="A0A7R7VXZ7"/>
<evidence type="ECO:0000313" key="14">
    <source>
        <dbReference type="EMBL" id="BCR92842.1"/>
    </source>
</evidence>
<dbReference type="GeneID" id="66987191"/>
<gene>
    <name evidence="14" type="ORF">ACHE_80742A</name>
</gene>
<dbReference type="PANTHER" id="PTHR12588:SF0">
    <property type="entry name" value="INOSITOL OXYGENASE"/>
    <property type="match status" value="1"/>
</dbReference>
<dbReference type="RefSeq" id="XP_043141355.1">
    <property type="nucleotide sequence ID" value="XM_043284146.1"/>
</dbReference>
<dbReference type="Pfam" id="PF05153">
    <property type="entry name" value="MIOX"/>
    <property type="match status" value="1"/>
</dbReference>
<evidence type="ECO:0000256" key="4">
    <source>
        <dbReference type="ARBA" id="ARBA00011919"/>
    </source>
</evidence>
<dbReference type="GO" id="GO:0019310">
    <property type="term" value="P:inositol catabolic process"/>
    <property type="evidence" value="ECO:0007669"/>
    <property type="project" value="UniProtKB-UniRule"/>
</dbReference>
<reference evidence="14" key="1">
    <citation type="submission" date="2021-01" db="EMBL/GenBank/DDBJ databases">
        <authorList>
            <consortium name="Aspergillus chevalieri M1 genome sequencing consortium"/>
            <person name="Kazuki M."/>
            <person name="Futagami T."/>
        </authorList>
    </citation>
    <scope>NUCLEOTIDE SEQUENCE</scope>
    <source>
        <strain evidence="14">M1</strain>
    </source>
</reference>
<dbReference type="GO" id="GO:0005506">
    <property type="term" value="F:iron ion binding"/>
    <property type="evidence" value="ECO:0007669"/>
    <property type="project" value="InterPro"/>
</dbReference>
<comment type="pathway">
    <text evidence="2 13">Polyol metabolism; myo-inositol degradation into D-glucuronate; D-glucuronate from myo-inositol: step 1/1.</text>
</comment>
<keyword evidence="6 13" id="KW-0963">Cytoplasm</keyword>
<dbReference type="EC" id="1.13.99.1" evidence="4 13"/>
<keyword evidence="9 12" id="KW-0408">Iron</keyword>
<reference evidence="14" key="2">
    <citation type="submission" date="2021-02" db="EMBL/GenBank/DDBJ databases">
        <title>Aspergillus chevalieri M1 genome sequence.</title>
        <authorList>
            <person name="Kadooka C."/>
            <person name="Mori K."/>
            <person name="Futagami T."/>
        </authorList>
    </citation>
    <scope>NUCLEOTIDE SEQUENCE</scope>
    <source>
        <strain evidence="14">M1</strain>
    </source>
</reference>
<evidence type="ECO:0000256" key="7">
    <source>
        <dbReference type="ARBA" id="ARBA00022723"/>
    </source>
</evidence>
<keyword evidence="7 12" id="KW-0479">Metal-binding</keyword>
<name>A0A7R7VXZ7_ASPCH</name>
<dbReference type="SUPFAM" id="SSF109604">
    <property type="entry name" value="HD-domain/PDEase-like"/>
    <property type="match status" value="1"/>
</dbReference>